<feature type="region of interest" description="Disordered" evidence="1">
    <location>
        <begin position="308"/>
        <end position="491"/>
    </location>
</feature>
<evidence type="ECO:0000313" key="2">
    <source>
        <dbReference type="EMBL" id="GBG89834.1"/>
    </source>
</evidence>
<sequence length="491" mass="54690">MSFSTEQVVSERLMVPGGAISAIRQVQCPRLSPDLLRFAAFISTTAIHVAAEFRFTQAKAARVLAKVSAFLRLSPPGENLVSVLIVFTGDITTLHPRRHTEIFRQLRGWATDIMTTWVRFLAWPRDHIVTTNDVDLQLRVSSTAPELDVSILDAAKSAQWWHAYVALNFYLLEVVFHWVEPADKSEEDDDEVELLIIQASRMDTEGELLGIVLRVGEVHDGHLDSITDELLVFLAQLMDNLPLEILSRCGERPGRATLARTLVPHLLWSTCTKLDGDICYYPSEGVYLAIDVVDLSFWDSRIRRVNVGETSEKAGEEEEEDEAAKEEIQKDDHLQYIEREEMLEEEESEAGSDDPDYHELEDAESEEASSRWEESEEGEGGLGELSGPAELSREENEAVAQRKRAEAEGRRPIEESKGSPPQLLQGDPTLSREPPQEEIERNGGATAEGSGSRCCRRSESLAQSSPRPSLPLRRDAGAPAVLVTSSPFTSS</sequence>
<dbReference type="Proteomes" id="UP000265515">
    <property type="component" value="Unassembled WGS sequence"/>
</dbReference>
<evidence type="ECO:0000313" key="3">
    <source>
        <dbReference type="Proteomes" id="UP000265515"/>
    </source>
</evidence>
<gene>
    <name evidence="2" type="ORF">CBR_g49683</name>
</gene>
<evidence type="ECO:0000256" key="1">
    <source>
        <dbReference type="SAM" id="MobiDB-lite"/>
    </source>
</evidence>
<accession>A0A388M5H4</accession>
<proteinExistence type="predicted"/>
<feature type="compositionally biased region" description="Acidic residues" evidence="1">
    <location>
        <begin position="315"/>
        <end position="324"/>
    </location>
</feature>
<dbReference type="AlphaFoldDB" id="A0A388M5H4"/>
<dbReference type="EMBL" id="BFEA01000764">
    <property type="protein sequence ID" value="GBG89834.1"/>
    <property type="molecule type" value="Genomic_DNA"/>
</dbReference>
<organism evidence="2 3">
    <name type="scientific">Chara braunii</name>
    <name type="common">Braun's stonewort</name>
    <dbReference type="NCBI Taxonomy" id="69332"/>
    <lineage>
        <taxon>Eukaryota</taxon>
        <taxon>Viridiplantae</taxon>
        <taxon>Streptophyta</taxon>
        <taxon>Charophyceae</taxon>
        <taxon>Charales</taxon>
        <taxon>Characeae</taxon>
        <taxon>Chara</taxon>
    </lineage>
</organism>
<protein>
    <submittedName>
        <fullName evidence="2">Uncharacterized protein</fullName>
    </submittedName>
</protein>
<dbReference type="Gramene" id="GBG89834">
    <property type="protein sequence ID" value="GBG89834"/>
    <property type="gene ID" value="CBR_g49683"/>
</dbReference>
<comment type="caution">
    <text evidence="2">The sequence shown here is derived from an EMBL/GenBank/DDBJ whole genome shotgun (WGS) entry which is preliminary data.</text>
</comment>
<feature type="compositionally biased region" description="Basic and acidic residues" evidence="1">
    <location>
        <begin position="403"/>
        <end position="417"/>
    </location>
</feature>
<reference evidence="2 3" key="1">
    <citation type="journal article" date="2018" name="Cell">
        <title>The Chara Genome: Secondary Complexity and Implications for Plant Terrestrialization.</title>
        <authorList>
            <person name="Nishiyama T."/>
            <person name="Sakayama H."/>
            <person name="Vries J.D."/>
            <person name="Buschmann H."/>
            <person name="Saint-Marcoux D."/>
            <person name="Ullrich K.K."/>
            <person name="Haas F.B."/>
            <person name="Vanderstraeten L."/>
            <person name="Becker D."/>
            <person name="Lang D."/>
            <person name="Vosolsobe S."/>
            <person name="Rombauts S."/>
            <person name="Wilhelmsson P.K.I."/>
            <person name="Janitza P."/>
            <person name="Kern R."/>
            <person name="Heyl A."/>
            <person name="Rumpler F."/>
            <person name="Villalobos L.I.A.C."/>
            <person name="Clay J.M."/>
            <person name="Skokan R."/>
            <person name="Toyoda A."/>
            <person name="Suzuki Y."/>
            <person name="Kagoshima H."/>
            <person name="Schijlen E."/>
            <person name="Tajeshwar N."/>
            <person name="Catarino B."/>
            <person name="Hetherington A.J."/>
            <person name="Saltykova A."/>
            <person name="Bonnot C."/>
            <person name="Breuninger H."/>
            <person name="Symeonidi A."/>
            <person name="Radhakrishnan G.V."/>
            <person name="Van Nieuwerburgh F."/>
            <person name="Deforce D."/>
            <person name="Chang C."/>
            <person name="Karol K.G."/>
            <person name="Hedrich R."/>
            <person name="Ulvskov P."/>
            <person name="Glockner G."/>
            <person name="Delwiche C.F."/>
            <person name="Petrasek J."/>
            <person name="Van de Peer Y."/>
            <person name="Friml J."/>
            <person name="Beilby M."/>
            <person name="Dolan L."/>
            <person name="Kohara Y."/>
            <person name="Sugano S."/>
            <person name="Fujiyama A."/>
            <person name="Delaux P.-M."/>
            <person name="Quint M."/>
            <person name="TheiBen G."/>
            <person name="Hagemann M."/>
            <person name="Harholt J."/>
            <person name="Dunand C."/>
            <person name="Zachgo S."/>
            <person name="Langdale J."/>
            <person name="Maumus F."/>
            <person name="Straeten D.V.D."/>
            <person name="Gould S.B."/>
            <person name="Rensing S.A."/>
        </authorList>
    </citation>
    <scope>NUCLEOTIDE SEQUENCE [LARGE SCALE GENOMIC DNA]</scope>
    <source>
        <strain evidence="2 3">S276</strain>
    </source>
</reference>
<feature type="compositionally biased region" description="Basic and acidic residues" evidence="1">
    <location>
        <begin position="325"/>
        <end position="340"/>
    </location>
</feature>
<name>A0A388M5H4_CHABU</name>
<keyword evidence="3" id="KW-1185">Reference proteome</keyword>
<feature type="compositionally biased region" description="Acidic residues" evidence="1">
    <location>
        <begin position="341"/>
        <end position="354"/>
    </location>
</feature>